<keyword evidence="3" id="KW-1185">Reference proteome</keyword>
<gene>
    <name evidence="2" type="ORF">K452DRAFT_239383</name>
</gene>
<dbReference type="InterPro" id="IPR054289">
    <property type="entry name" value="DUF7025"/>
</dbReference>
<dbReference type="Pfam" id="PF23232">
    <property type="entry name" value="AAA_lid_13"/>
    <property type="match status" value="1"/>
</dbReference>
<dbReference type="GeneID" id="54295218"/>
<dbReference type="PANTHER" id="PTHR46411:SF4">
    <property type="entry name" value="AAA+ ATPASE DOMAIN-CONTAINING PROTEIN"/>
    <property type="match status" value="1"/>
</dbReference>
<dbReference type="InterPro" id="IPR003593">
    <property type="entry name" value="AAA+_ATPase"/>
</dbReference>
<dbReference type="Pfam" id="PF00004">
    <property type="entry name" value="AAA"/>
    <property type="match status" value="1"/>
</dbReference>
<sequence length="655" mass="75853">MLLNAIKAVIKFQNIEEELEEKFRVYGETNNLDRGLFAYPFRDLYHHKDELLQYKDQTDGPKSRHSEEYNRECNRHIDVLIQYLYGQPSIRLREVEAMWNRSIPVTTFSSLWLLLKPGATVYVPERGAINAYIIESVRGGPQGIGSIAKVQPYAVHVWNLDFDGKILRRSQRKITIPVFDGEREIRSLRLYPERFHEVKEGERPQKELLIERGKKFLEVVKSPTFQEYTGPSQFHGARKFDNARFIVDHTSQPWEYEISREQPNLHVPGLQDEIELGARTRIPACQCIACEYSASDAPIYQRLAFDDYDDIDLEVTKTLTDEQYMLCWSHVYGYALHDRLWDLIEVKGLKDPRIDKNVIDTLVMRPESNKAMVKAICETYSQKAEREHLFFADFIRGKGEGQVMLLHGPPGTGKTLTAESVAEYTQRPLLSITAADLGHEPDVLEQNLLRFFRNATKWDAIVLLDEADVYLERRSANDLRRNSIVSVFLRALDYFQGILFLTTNRVGSFDEAFMSRIHLQIGYEPLDDASRLAIWNNSFKKLITNHKQGGREIKYSITAKEYVKTSKSLQSLKWNGREIRNAFQTAVALASYEAKQNNEEVPTITEDHVSQVVEMSATFKQYIKSALQANDSDIAYRERLRNDRFKLIPVAEDRF</sequence>
<reference evidence="2" key="1">
    <citation type="journal article" date="2020" name="Stud. Mycol.">
        <title>101 Dothideomycetes genomes: a test case for predicting lifestyles and emergence of pathogens.</title>
        <authorList>
            <person name="Haridas S."/>
            <person name="Albert R."/>
            <person name="Binder M."/>
            <person name="Bloem J."/>
            <person name="Labutti K."/>
            <person name="Salamov A."/>
            <person name="Andreopoulos B."/>
            <person name="Baker S."/>
            <person name="Barry K."/>
            <person name="Bills G."/>
            <person name="Bluhm B."/>
            <person name="Cannon C."/>
            <person name="Castanera R."/>
            <person name="Culley D."/>
            <person name="Daum C."/>
            <person name="Ezra D."/>
            <person name="Gonzalez J."/>
            <person name="Henrissat B."/>
            <person name="Kuo A."/>
            <person name="Liang C."/>
            <person name="Lipzen A."/>
            <person name="Lutzoni F."/>
            <person name="Magnuson J."/>
            <person name="Mondo S."/>
            <person name="Nolan M."/>
            <person name="Ohm R."/>
            <person name="Pangilinan J."/>
            <person name="Park H.-J."/>
            <person name="Ramirez L."/>
            <person name="Alfaro M."/>
            <person name="Sun H."/>
            <person name="Tritt A."/>
            <person name="Yoshinaga Y."/>
            <person name="Zwiers L.-H."/>
            <person name="Turgeon B."/>
            <person name="Goodwin S."/>
            <person name="Spatafora J."/>
            <person name="Crous P."/>
            <person name="Grigoriev I."/>
        </authorList>
    </citation>
    <scope>NUCLEOTIDE SEQUENCE</scope>
    <source>
        <strain evidence="2">CBS 121167</strain>
    </source>
</reference>
<dbReference type="AlphaFoldDB" id="A0A6A6AW16"/>
<dbReference type="SMART" id="SM00382">
    <property type="entry name" value="AAA"/>
    <property type="match status" value="1"/>
</dbReference>
<dbReference type="OrthoDB" id="10042665at2759"/>
<proteinExistence type="predicted"/>
<dbReference type="GO" id="GO:0005524">
    <property type="term" value="F:ATP binding"/>
    <property type="evidence" value="ECO:0007669"/>
    <property type="project" value="InterPro"/>
</dbReference>
<dbReference type="InterPro" id="IPR056599">
    <property type="entry name" value="AAA_lid_fung"/>
</dbReference>
<dbReference type="PANTHER" id="PTHR46411">
    <property type="entry name" value="FAMILY ATPASE, PUTATIVE-RELATED"/>
    <property type="match status" value="1"/>
</dbReference>
<dbReference type="EMBL" id="ML995584">
    <property type="protein sequence ID" value="KAF2135438.1"/>
    <property type="molecule type" value="Genomic_DNA"/>
</dbReference>
<feature type="domain" description="AAA+ ATPase" evidence="1">
    <location>
        <begin position="400"/>
        <end position="527"/>
    </location>
</feature>
<name>A0A6A6AW16_9PEZI</name>
<dbReference type="InterPro" id="IPR003959">
    <property type="entry name" value="ATPase_AAA_core"/>
</dbReference>
<dbReference type="Gene3D" id="3.40.50.300">
    <property type="entry name" value="P-loop containing nucleotide triphosphate hydrolases"/>
    <property type="match status" value="1"/>
</dbReference>
<dbReference type="GO" id="GO:0016887">
    <property type="term" value="F:ATP hydrolysis activity"/>
    <property type="evidence" value="ECO:0007669"/>
    <property type="project" value="InterPro"/>
</dbReference>
<evidence type="ECO:0000313" key="3">
    <source>
        <dbReference type="Proteomes" id="UP000799438"/>
    </source>
</evidence>
<dbReference type="CDD" id="cd19481">
    <property type="entry name" value="RecA-like_protease"/>
    <property type="match status" value="1"/>
</dbReference>
<organism evidence="2 3">
    <name type="scientific">Aplosporella prunicola CBS 121167</name>
    <dbReference type="NCBI Taxonomy" id="1176127"/>
    <lineage>
        <taxon>Eukaryota</taxon>
        <taxon>Fungi</taxon>
        <taxon>Dikarya</taxon>
        <taxon>Ascomycota</taxon>
        <taxon>Pezizomycotina</taxon>
        <taxon>Dothideomycetes</taxon>
        <taxon>Dothideomycetes incertae sedis</taxon>
        <taxon>Botryosphaeriales</taxon>
        <taxon>Aplosporellaceae</taxon>
        <taxon>Aplosporella</taxon>
    </lineage>
</organism>
<dbReference type="Pfam" id="PF22942">
    <property type="entry name" value="DUF7025"/>
    <property type="match status" value="1"/>
</dbReference>
<evidence type="ECO:0000313" key="2">
    <source>
        <dbReference type="EMBL" id="KAF2135438.1"/>
    </source>
</evidence>
<evidence type="ECO:0000259" key="1">
    <source>
        <dbReference type="SMART" id="SM00382"/>
    </source>
</evidence>
<dbReference type="InterPro" id="IPR027417">
    <property type="entry name" value="P-loop_NTPase"/>
</dbReference>
<dbReference type="RefSeq" id="XP_033391156.1">
    <property type="nucleotide sequence ID" value="XM_033537722.1"/>
</dbReference>
<accession>A0A6A6AW16</accession>
<protein>
    <recommendedName>
        <fullName evidence="1">AAA+ ATPase domain-containing protein</fullName>
    </recommendedName>
</protein>
<dbReference type="SUPFAM" id="SSF52540">
    <property type="entry name" value="P-loop containing nucleoside triphosphate hydrolases"/>
    <property type="match status" value="1"/>
</dbReference>
<dbReference type="Proteomes" id="UP000799438">
    <property type="component" value="Unassembled WGS sequence"/>
</dbReference>